<protein>
    <submittedName>
        <fullName evidence="13">M48 family metalloprotease</fullName>
    </submittedName>
</protein>
<dbReference type="EMBL" id="JABELX010000009">
    <property type="protein sequence ID" value="NNH72946.1"/>
    <property type="molecule type" value="Genomic_DNA"/>
</dbReference>
<dbReference type="PANTHER" id="PTHR43221">
    <property type="entry name" value="PROTEASE HTPX"/>
    <property type="match status" value="1"/>
</dbReference>
<organism evidence="13 14">
    <name type="scientific">Nocardia uniformis</name>
    <dbReference type="NCBI Taxonomy" id="53432"/>
    <lineage>
        <taxon>Bacteria</taxon>
        <taxon>Bacillati</taxon>
        <taxon>Actinomycetota</taxon>
        <taxon>Actinomycetes</taxon>
        <taxon>Mycobacteriales</taxon>
        <taxon>Nocardiaceae</taxon>
        <taxon>Nocardia</taxon>
    </lineage>
</organism>
<feature type="transmembrane region" description="Helical" evidence="11">
    <location>
        <begin position="247"/>
        <end position="277"/>
    </location>
</feature>
<keyword evidence="6 10" id="KW-0862">Zinc</keyword>
<dbReference type="PANTHER" id="PTHR43221:SF2">
    <property type="entry name" value="PROTEASE HTPX HOMOLOG"/>
    <property type="match status" value="1"/>
</dbReference>
<keyword evidence="9 11" id="KW-0472">Membrane</keyword>
<evidence type="ECO:0000313" key="14">
    <source>
        <dbReference type="Proteomes" id="UP000586827"/>
    </source>
</evidence>
<keyword evidence="7 11" id="KW-1133">Transmembrane helix</keyword>
<evidence type="ECO:0000256" key="2">
    <source>
        <dbReference type="ARBA" id="ARBA00022670"/>
    </source>
</evidence>
<feature type="transmembrane region" description="Helical" evidence="11">
    <location>
        <begin position="42"/>
        <end position="66"/>
    </location>
</feature>
<feature type="transmembrane region" description="Helical" evidence="11">
    <location>
        <begin position="201"/>
        <end position="227"/>
    </location>
</feature>
<evidence type="ECO:0000259" key="12">
    <source>
        <dbReference type="Pfam" id="PF01435"/>
    </source>
</evidence>
<evidence type="ECO:0000256" key="10">
    <source>
        <dbReference type="RuleBase" id="RU003983"/>
    </source>
</evidence>
<name>A0A849C5J3_9NOCA</name>
<evidence type="ECO:0000256" key="11">
    <source>
        <dbReference type="SAM" id="Phobius"/>
    </source>
</evidence>
<keyword evidence="3 11" id="KW-0812">Transmembrane</keyword>
<keyword evidence="4" id="KW-0479">Metal-binding</keyword>
<feature type="domain" description="Peptidase M48" evidence="12">
    <location>
        <begin position="113"/>
        <end position="339"/>
    </location>
</feature>
<keyword evidence="1" id="KW-1003">Cell membrane</keyword>
<dbReference type="Pfam" id="PF01435">
    <property type="entry name" value="Peptidase_M48"/>
    <property type="match status" value="1"/>
</dbReference>
<dbReference type="Gene3D" id="3.30.2010.10">
    <property type="entry name" value="Metalloproteases ('zincins'), catalytic domain"/>
    <property type="match status" value="1"/>
</dbReference>
<dbReference type="GO" id="GO:0046872">
    <property type="term" value="F:metal ion binding"/>
    <property type="evidence" value="ECO:0007669"/>
    <property type="project" value="UniProtKB-KW"/>
</dbReference>
<sequence length="352" mass="38448">MASQDGLYNEPEPNGFQHNFGGTARSVAGAAIRRRGVRLSTAVTLILGVPWFILSVIVVGLLTSLATPNDTIMLAVLSCFIASGAVVFFQPTEYAIARLVFRLRQPTMNELQHLHNAWDAVCRSAGVRAATYRLWVQDTKELNAFATSGHIVAVTRPALGLPPRQLAAVLAHELGHHLAGHSWARMLTHWYSIPGRLLTRALFAITHFAFAIATSVTLGAAGGAVAGRAGGQAAGCLIVPLVRLFPLLWLALITWFFYSIHPALVLLWTIPILMAWFNRHEEKAADRTAAEIGYGPALLEVLYGWLHAGHDDALKREGLRANLLDSHPSCASRIQALERYLYEHNRTGGESM</sequence>
<comment type="caution">
    <text evidence="13">The sequence shown here is derived from an EMBL/GenBank/DDBJ whole genome shotgun (WGS) entry which is preliminary data.</text>
</comment>
<evidence type="ECO:0000313" key="13">
    <source>
        <dbReference type="EMBL" id="NNH72946.1"/>
    </source>
</evidence>
<dbReference type="InterPro" id="IPR050083">
    <property type="entry name" value="HtpX_protease"/>
</dbReference>
<evidence type="ECO:0000256" key="9">
    <source>
        <dbReference type="ARBA" id="ARBA00023136"/>
    </source>
</evidence>
<evidence type="ECO:0000256" key="4">
    <source>
        <dbReference type="ARBA" id="ARBA00022723"/>
    </source>
</evidence>
<comment type="cofactor">
    <cofactor evidence="10">
        <name>Zn(2+)</name>
        <dbReference type="ChEBI" id="CHEBI:29105"/>
    </cofactor>
    <text evidence="10">Binds 1 zinc ion per subunit.</text>
</comment>
<keyword evidence="8 10" id="KW-0482">Metalloprotease</keyword>
<evidence type="ECO:0000256" key="5">
    <source>
        <dbReference type="ARBA" id="ARBA00022801"/>
    </source>
</evidence>
<dbReference type="RefSeq" id="WP_084521664.1">
    <property type="nucleotide sequence ID" value="NZ_JABELX010000009.1"/>
</dbReference>
<gene>
    <name evidence="13" type="ORF">HLB23_24320</name>
</gene>
<dbReference type="GO" id="GO:0004222">
    <property type="term" value="F:metalloendopeptidase activity"/>
    <property type="evidence" value="ECO:0007669"/>
    <property type="project" value="InterPro"/>
</dbReference>
<keyword evidence="2 10" id="KW-0645">Protease</keyword>
<evidence type="ECO:0000256" key="1">
    <source>
        <dbReference type="ARBA" id="ARBA00022475"/>
    </source>
</evidence>
<dbReference type="GO" id="GO:0006508">
    <property type="term" value="P:proteolysis"/>
    <property type="evidence" value="ECO:0007669"/>
    <property type="project" value="UniProtKB-KW"/>
</dbReference>
<evidence type="ECO:0000256" key="6">
    <source>
        <dbReference type="ARBA" id="ARBA00022833"/>
    </source>
</evidence>
<dbReference type="AlphaFoldDB" id="A0A849C5J3"/>
<dbReference type="Proteomes" id="UP000586827">
    <property type="component" value="Unassembled WGS sequence"/>
</dbReference>
<evidence type="ECO:0000256" key="3">
    <source>
        <dbReference type="ARBA" id="ARBA00022692"/>
    </source>
</evidence>
<comment type="similarity">
    <text evidence="10">Belongs to the peptidase M48 family.</text>
</comment>
<feature type="transmembrane region" description="Helical" evidence="11">
    <location>
        <begin position="72"/>
        <end position="89"/>
    </location>
</feature>
<accession>A0A849C5J3</accession>
<proteinExistence type="inferred from homology"/>
<reference evidence="13 14" key="1">
    <citation type="submission" date="2020-05" db="EMBL/GenBank/DDBJ databases">
        <title>MicrobeNet Type strains.</title>
        <authorList>
            <person name="Nicholson A.C."/>
        </authorList>
    </citation>
    <scope>NUCLEOTIDE SEQUENCE [LARGE SCALE GENOMIC DNA]</scope>
    <source>
        <strain evidence="13 14">JCM 3224</strain>
    </source>
</reference>
<keyword evidence="5 10" id="KW-0378">Hydrolase</keyword>
<evidence type="ECO:0000256" key="7">
    <source>
        <dbReference type="ARBA" id="ARBA00022989"/>
    </source>
</evidence>
<dbReference type="InterPro" id="IPR001915">
    <property type="entry name" value="Peptidase_M48"/>
</dbReference>
<evidence type="ECO:0000256" key="8">
    <source>
        <dbReference type="ARBA" id="ARBA00023049"/>
    </source>
</evidence>
<keyword evidence="14" id="KW-1185">Reference proteome</keyword>